<feature type="transmembrane region" description="Helical" evidence="1">
    <location>
        <begin position="103"/>
        <end position="124"/>
    </location>
</feature>
<keyword evidence="1" id="KW-0812">Transmembrane</keyword>
<protein>
    <submittedName>
        <fullName evidence="2">Uncharacterized protein</fullName>
    </submittedName>
</protein>
<dbReference type="PANTHER" id="PTHR35895">
    <property type="entry name" value="CHROMOSOME 16, WHOLE GENOME SHOTGUN SEQUENCE"/>
    <property type="match status" value="1"/>
</dbReference>
<dbReference type="GO" id="GO:0000329">
    <property type="term" value="C:fungal-type vacuole membrane"/>
    <property type="evidence" value="ECO:0007669"/>
    <property type="project" value="InterPro"/>
</dbReference>
<proteinExistence type="predicted"/>
<dbReference type="Proteomes" id="UP001201262">
    <property type="component" value="Unassembled WGS sequence"/>
</dbReference>
<organism evidence="2 3">
    <name type="scientific">Talaromyces proteolyticus</name>
    <dbReference type="NCBI Taxonomy" id="1131652"/>
    <lineage>
        <taxon>Eukaryota</taxon>
        <taxon>Fungi</taxon>
        <taxon>Dikarya</taxon>
        <taxon>Ascomycota</taxon>
        <taxon>Pezizomycotina</taxon>
        <taxon>Eurotiomycetes</taxon>
        <taxon>Eurotiomycetidae</taxon>
        <taxon>Eurotiales</taxon>
        <taxon>Trichocomaceae</taxon>
        <taxon>Talaromyces</taxon>
        <taxon>Talaromyces sect. Bacilispori</taxon>
    </lineage>
</organism>
<evidence type="ECO:0000313" key="2">
    <source>
        <dbReference type="EMBL" id="KAH8700683.1"/>
    </source>
</evidence>
<dbReference type="AlphaFoldDB" id="A0AAD4KWC3"/>
<accession>A0AAD4KWC3</accession>
<dbReference type="InterPro" id="IPR022185">
    <property type="entry name" value="DUF3712"/>
</dbReference>
<keyword evidence="1" id="KW-1133">Transmembrane helix</keyword>
<dbReference type="RefSeq" id="XP_046074389.1">
    <property type="nucleotide sequence ID" value="XM_046213863.1"/>
</dbReference>
<sequence>MSDTKPDVVHQGYVNGTAKPSFLSRVGAHFKKWWWVHVIILIICVLVVVLPLVYVGYPRIAQNDVNDSTLNVTQLVFSDPAPNTIHVNQTQVLGNKAIYHPKIFAFNASLGLAGAAAPVAYVMVPQIQAEDGAIINVDTTLQLYNLDATTEFTKAVLTSETFYLNIYGKPELKEMVLPTSQVTFNKTVPMKGLNGLKGFSLSDVRISLTASADGTNMNGTANIPNPGVVSVAMGNVTLPIFVNGAQIGTSYINDLVLVPGSNTYHVKSIIDQVQVIDLVLGSKAKYPSGVIPLDIIGNHSEYNGQEITYYSEALKSNTMSTTLNVTQVLDDSGLSAVASALASSGSS</sequence>
<name>A0AAD4KWC3_9EURO</name>
<dbReference type="GeneID" id="70244150"/>
<dbReference type="EMBL" id="JAJTJA010000004">
    <property type="protein sequence ID" value="KAH8700683.1"/>
    <property type="molecule type" value="Genomic_DNA"/>
</dbReference>
<feature type="transmembrane region" description="Helical" evidence="1">
    <location>
        <begin position="33"/>
        <end position="57"/>
    </location>
</feature>
<dbReference type="PANTHER" id="PTHR35895:SF1">
    <property type="entry name" value="LIPID-BINDING SERUM GLYCOPROTEIN C-TERMINAL DOMAIN-CONTAINING PROTEIN"/>
    <property type="match status" value="1"/>
</dbReference>
<dbReference type="Pfam" id="PF12505">
    <property type="entry name" value="DUF3712"/>
    <property type="match status" value="1"/>
</dbReference>
<reference evidence="2" key="1">
    <citation type="submission" date="2021-12" db="EMBL/GenBank/DDBJ databases">
        <title>Convergent genome expansion in fungi linked to evolution of root-endophyte symbiosis.</title>
        <authorList>
            <consortium name="DOE Joint Genome Institute"/>
            <person name="Ke Y.-H."/>
            <person name="Bonito G."/>
            <person name="Liao H.-L."/>
            <person name="Looney B."/>
            <person name="Rojas-Flechas A."/>
            <person name="Nash J."/>
            <person name="Hameed K."/>
            <person name="Schadt C."/>
            <person name="Martin F."/>
            <person name="Crous P.W."/>
            <person name="Miettinen O."/>
            <person name="Magnuson J.K."/>
            <person name="Labbe J."/>
            <person name="Jacobson D."/>
            <person name="Doktycz M.J."/>
            <person name="Veneault-Fourrey C."/>
            <person name="Kuo A."/>
            <person name="Mondo S."/>
            <person name="Calhoun S."/>
            <person name="Riley R."/>
            <person name="Ohm R."/>
            <person name="LaButti K."/>
            <person name="Andreopoulos B."/>
            <person name="Pangilinan J."/>
            <person name="Nolan M."/>
            <person name="Tritt A."/>
            <person name="Clum A."/>
            <person name="Lipzen A."/>
            <person name="Daum C."/>
            <person name="Barry K."/>
            <person name="Grigoriev I.V."/>
            <person name="Vilgalys R."/>
        </authorList>
    </citation>
    <scope>NUCLEOTIDE SEQUENCE</scope>
    <source>
        <strain evidence="2">PMI_201</strain>
    </source>
</reference>
<dbReference type="InterPro" id="IPR046368">
    <property type="entry name" value="Tag1"/>
</dbReference>
<keyword evidence="1" id="KW-0472">Membrane</keyword>
<gene>
    <name evidence="2" type="ORF">BGW36DRAFT_357336</name>
</gene>
<evidence type="ECO:0000313" key="3">
    <source>
        <dbReference type="Proteomes" id="UP001201262"/>
    </source>
</evidence>
<evidence type="ECO:0000256" key="1">
    <source>
        <dbReference type="SAM" id="Phobius"/>
    </source>
</evidence>
<comment type="caution">
    <text evidence="2">The sequence shown here is derived from an EMBL/GenBank/DDBJ whole genome shotgun (WGS) entry which is preliminary data.</text>
</comment>
<keyword evidence="3" id="KW-1185">Reference proteome</keyword>